<organism evidence="1 2">
    <name type="scientific">Pseudoalteromonas piscicida</name>
    <dbReference type="NCBI Taxonomy" id="43662"/>
    <lineage>
        <taxon>Bacteria</taxon>
        <taxon>Pseudomonadati</taxon>
        <taxon>Pseudomonadota</taxon>
        <taxon>Gammaproteobacteria</taxon>
        <taxon>Alteromonadales</taxon>
        <taxon>Pseudoalteromonadaceae</taxon>
        <taxon>Pseudoalteromonas</taxon>
    </lineage>
</organism>
<accession>A0ABM6NES6</accession>
<reference evidence="1 2" key="1">
    <citation type="submission" date="2015-06" db="EMBL/GenBank/DDBJ databases">
        <authorList>
            <person name="Xie B.-B."/>
            <person name="Rong J.-C."/>
            <person name="Qin Q.-L."/>
            <person name="Zhang Y.-Z."/>
        </authorList>
    </citation>
    <scope>NUCLEOTIDE SEQUENCE [LARGE SCALE GENOMIC DNA]</scope>
    <source>
        <strain evidence="1 2">JCM 20779</strain>
    </source>
</reference>
<protein>
    <submittedName>
        <fullName evidence="1">Uncharacterized protein</fullName>
    </submittedName>
</protein>
<name>A0ABM6NES6_PSEO7</name>
<sequence>MHSLRNLMKIIDLFFTHYNEKMDLFCVKNDFTSQKIAHIMTHTYHYLRGNAWNKVS</sequence>
<proteinExistence type="predicted"/>
<evidence type="ECO:0000313" key="1">
    <source>
        <dbReference type="EMBL" id="ATD07370.1"/>
    </source>
</evidence>
<dbReference type="EMBL" id="CP011924">
    <property type="protein sequence ID" value="ATD07370.1"/>
    <property type="molecule type" value="Genomic_DNA"/>
</dbReference>
<evidence type="ECO:0000313" key="2">
    <source>
        <dbReference type="Proteomes" id="UP000016521"/>
    </source>
</evidence>
<gene>
    <name evidence="1" type="ORF">PPIS_a2400</name>
</gene>
<dbReference type="Proteomes" id="UP000016521">
    <property type="component" value="Chromosome I"/>
</dbReference>
<keyword evidence="2" id="KW-1185">Reference proteome</keyword>